<feature type="transmembrane region" description="Helical" evidence="1">
    <location>
        <begin position="56"/>
        <end position="84"/>
    </location>
</feature>
<feature type="transmembrane region" description="Helical" evidence="1">
    <location>
        <begin position="126"/>
        <end position="150"/>
    </location>
</feature>
<evidence type="ECO:0000313" key="2">
    <source>
        <dbReference type="EMBL" id="GCE13565.1"/>
    </source>
</evidence>
<dbReference type="EMBL" id="BIFR01000001">
    <property type="protein sequence ID" value="GCE13565.1"/>
    <property type="molecule type" value="Genomic_DNA"/>
</dbReference>
<feature type="transmembrane region" description="Helical" evidence="1">
    <location>
        <begin position="30"/>
        <end position="50"/>
    </location>
</feature>
<dbReference type="AlphaFoldDB" id="A0A402A3E9"/>
<keyword evidence="3" id="KW-1185">Reference proteome</keyword>
<evidence type="ECO:0000313" key="3">
    <source>
        <dbReference type="Proteomes" id="UP000287352"/>
    </source>
</evidence>
<keyword evidence="1" id="KW-0812">Transmembrane</keyword>
<proteinExistence type="predicted"/>
<gene>
    <name evidence="2" type="ORF">KTT_34240</name>
</gene>
<keyword evidence="1" id="KW-0472">Membrane</keyword>
<reference evidence="3" key="1">
    <citation type="submission" date="2018-12" db="EMBL/GenBank/DDBJ databases">
        <title>Tengunoibacter tsumagoiensis gen. nov., sp. nov., Dictyobacter kobayashii sp. nov., D. alpinus sp. nov., and D. joshuensis sp. nov. and description of Dictyobacteraceae fam. nov. within the order Ktedonobacterales isolated from Tengu-no-mugimeshi.</title>
        <authorList>
            <person name="Wang C.M."/>
            <person name="Zheng Y."/>
            <person name="Sakai Y."/>
            <person name="Toyoda A."/>
            <person name="Minakuchi Y."/>
            <person name="Abe K."/>
            <person name="Yokota A."/>
            <person name="Yabe S."/>
        </authorList>
    </citation>
    <scope>NUCLEOTIDE SEQUENCE [LARGE SCALE GENOMIC DNA]</scope>
    <source>
        <strain evidence="3">Uno3</strain>
    </source>
</reference>
<sequence>MYLLKDDVPLSQIPEGYQLVSHVRLSQRGITYAIFLFVCFYLIWLELSYWSHTGTIIFQGFSATVIGLMMGVATLLLFAPVLVVHTLLQRRISSVLGYKVSYGLPAFFQSTPYFADPGQLQSRKDALLIALAPFGLSLLILFVSFFFPFIGLGSALLVVGIATAGGSLNSLPIAWKLLRVPDTTLLYIEGQATLSLLEPLDGQASSHLLLAEQKQKQLRNTFSGEASSASQWRPTYRKKDPVHGLISPEDVESVMQEFSRIQPTKLNVQITRWRANDVFDLASTIQQDMTSLTDTVLAKVDEEGKCLDLKFSPDATQAVTSQGAVEDEERDGKIVANAQWCEIKAIIGSGYLELTPTLIRVRLQRLPGRQTQIEIRGLTKKLWFGQRTAKKAAYTVAQWCELAS</sequence>
<organism evidence="2 3">
    <name type="scientific">Tengunoibacter tsumagoiensis</name>
    <dbReference type="NCBI Taxonomy" id="2014871"/>
    <lineage>
        <taxon>Bacteria</taxon>
        <taxon>Bacillati</taxon>
        <taxon>Chloroflexota</taxon>
        <taxon>Ktedonobacteria</taxon>
        <taxon>Ktedonobacterales</taxon>
        <taxon>Dictyobacteraceae</taxon>
        <taxon>Tengunoibacter</taxon>
    </lineage>
</organism>
<dbReference type="Proteomes" id="UP000287352">
    <property type="component" value="Unassembled WGS sequence"/>
</dbReference>
<accession>A0A402A3E9</accession>
<evidence type="ECO:0000256" key="1">
    <source>
        <dbReference type="SAM" id="Phobius"/>
    </source>
</evidence>
<dbReference type="Pfam" id="PF11667">
    <property type="entry name" value="DUF3267"/>
    <property type="match status" value="1"/>
</dbReference>
<comment type="caution">
    <text evidence="2">The sequence shown here is derived from an EMBL/GenBank/DDBJ whole genome shotgun (WGS) entry which is preliminary data.</text>
</comment>
<name>A0A402A3E9_9CHLR</name>
<keyword evidence="1" id="KW-1133">Transmembrane helix</keyword>
<dbReference type="InterPro" id="IPR021683">
    <property type="entry name" value="DUF3267"/>
</dbReference>
<protein>
    <submittedName>
        <fullName evidence="2">Uncharacterized protein</fullName>
    </submittedName>
</protein>